<feature type="transmembrane region" description="Helical" evidence="6">
    <location>
        <begin position="454"/>
        <end position="473"/>
    </location>
</feature>
<evidence type="ECO:0000256" key="6">
    <source>
        <dbReference type="SAM" id="Phobius"/>
    </source>
</evidence>
<keyword evidence="3 6" id="KW-0812">Transmembrane</keyword>
<dbReference type="InterPro" id="IPR001248">
    <property type="entry name" value="Pur-cyt_permease"/>
</dbReference>
<feature type="transmembrane region" description="Helical" evidence="6">
    <location>
        <begin position="51"/>
        <end position="73"/>
    </location>
</feature>
<evidence type="ECO:0000256" key="1">
    <source>
        <dbReference type="ARBA" id="ARBA00004141"/>
    </source>
</evidence>
<dbReference type="CDD" id="cd11485">
    <property type="entry name" value="SLC-NCS1sbd_YbbW-like"/>
    <property type="match status" value="1"/>
</dbReference>
<dbReference type="eggNOG" id="KOG2466">
    <property type="taxonomic scope" value="Eukaryota"/>
</dbReference>
<keyword evidence="5 6" id="KW-0472">Membrane</keyword>
<sequence length="474" mass="51068">DPSLASQDLAPVCKEGRLLSSWDMTFLWLGLVVGVPNYYLAGSLVELGMAWWQGIGTVLLANVITYCILVLAAHPGTKYGISFPVLLRASFGVFGANVPALLRGFVACGWYGIETWIGGEAIFRIVDVMLGKNRFSNLAESLPLLGTSVPELGCFLLFWLLQLWIVWNGIESIKKLEKYSAPVLIVLTVALLVWAVVAAGGFGAMLAASSAFGRGGRKEGKFWQVFLPSLTANIGTWSTLSLNIPDFSRYTYSQADQILGQASLPLFMAAFSFVGLAVTSASEVIFGHAISNPIELLSRIRGGFLVAVVSLIGLSLATLTTNIAANVVAPANALVNLDPKRFTYRSSGLVVAVISVCFLPWKLLQTSESFIYAWLVGYSALLGPIGGILLADYYILRQRKLDIDSLYSSSNTGKYWYSKGVNPAAMVALTAGILPCIPGFLSTVGLLKLKIPRVLLALYDGAWFVGFFVAGLVY</sequence>
<evidence type="ECO:0000256" key="3">
    <source>
        <dbReference type="ARBA" id="ARBA00022692"/>
    </source>
</evidence>
<comment type="similarity">
    <text evidence="2">Belongs to the purine-cytosine permease (2.A.39) family.</text>
</comment>
<dbReference type="PANTHER" id="PTHR30618:SF0">
    <property type="entry name" value="PURINE-URACIL PERMEASE NCS1"/>
    <property type="match status" value="1"/>
</dbReference>
<feature type="transmembrane region" description="Helical" evidence="6">
    <location>
        <begin position="371"/>
        <end position="396"/>
    </location>
</feature>
<dbReference type="Pfam" id="PF02133">
    <property type="entry name" value="Transp_cyt_pur"/>
    <property type="match status" value="1"/>
</dbReference>
<evidence type="ECO:0000256" key="5">
    <source>
        <dbReference type="ARBA" id="ARBA00023136"/>
    </source>
</evidence>
<accession>D8S5K2</accession>
<reference evidence="7 8" key="1">
    <citation type="journal article" date="2011" name="Science">
        <title>The Selaginella genome identifies genetic changes associated with the evolution of vascular plants.</title>
        <authorList>
            <person name="Banks J.A."/>
            <person name="Nishiyama T."/>
            <person name="Hasebe M."/>
            <person name="Bowman J.L."/>
            <person name="Gribskov M."/>
            <person name="dePamphilis C."/>
            <person name="Albert V.A."/>
            <person name="Aono N."/>
            <person name="Aoyama T."/>
            <person name="Ambrose B.A."/>
            <person name="Ashton N.W."/>
            <person name="Axtell M.J."/>
            <person name="Barker E."/>
            <person name="Barker M.S."/>
            <person name="Bennetzen J.L."/>
            <person name="Bonawitz N.D."/>
            <person name="Chapple C."/>
            <person name="Cheng C."/>
            <person name="Correa L.G."/>
            <person name="Dacre M."/>
            <person name="DeBarry J."/>
            <person name="Dreyer I."/>
            <person name="Elias M."/>
            <person name="Engstrom E.M."/>
            <person name="Estelle M."/>
            <person name="Feng L."/>
            <person name="Finet C."/>
            <person name="Floyd S.K."/>
            <person name="Frommer W.B."/>
            <person name="Fujita T."/>
            <person name="Gramzow L."/>
            <person name="Gutensohn M."/>
            <person name="Harholt J."/>
            <person name="Hattori M."/>
            <person name="Heyl A."/>
            <person name="Hirai T."/>
            <person name="Hiwatashi Y."/>
            <person name="Ishikawa M."/>
            <person name="Iwata M."/>
            <person name="Karol K.G."/>
            <person name="Koehler B."/>
            <person name="Kolukisaoglu U."/>
            <person name="Kubo M."/>
            <person name="Kurata T."/>
            <person name="Lalonde S."/>
            <person name="Li K."/>
            <person name="Li Y."/>
            <person name="Litt A."/>
            <person name="Lyons E."/>
            <person name="Manning G."/>
            <person name="Maruyama T."/>
            <person name="Michael T.P."/>
            <person name="Mikami K."/>
            <person name="Miyazaki S."/>
            <person name="Morinaga S."/>
            <person name="Murata T."/>
            <person name="Mueller-Roeber B."/>
            <person name="Nelson D.R."/>
            <person name="Obara M."/>
            <person name="Oguri Y."/>
            <person name="Olmstead R.G."/>
            <person name="Onodera N."/>
            <person name="Petersen B.L."/>
            <person name="Pils B."/>
            <person name="Prigge M."/>
            <person name="Rensing S.A."/>
            <person name="Riano-Pachon D.M."/>
            <person name="Roberts A.W."/>
            <person name="Sato Y."/>
            <person name="Scheller H.V."/>
            <person name="Schulz B."/>
            <person name="Schulz C."/>
            <person name="Shakirov E.V."/>
            <person name="Shibagaki N."/>
            <person name="Shinohara N."/>
            <person name="Shippen D.E."/>
            <person name="Soerensen I."/>
            <person name="Sotooka R."/>
            <person name="Sugimoto N."/>
            <person name="Sugita M."/>
            <person name="Sumikawa N."/>
            <person name="Tanurdzic M."/>
            <person name="Theissen G."/>
            <person name="Ulvskov P."/>
            <person name="Wakazuki S."/>
            <person name="Weng J.K."/>
            <person name="Willats W.W."/>
            <person name="Wipf D."/>
            <person name="Wolf P.G."/>
            <person name="Yang L."/>
            <person name="Zimmer A.D."/>
            <person name="Zhu Q."/>
            <person name="Mitros T."/>
            <person name="Hellsten U."/>
            <person name="Loque D."/>
            <person name="Otillar R."/>
            <person name="Salamov A."/>
            <person name="Schmutz J."/>
            <person name="Shapiro H."/>
            <person name="Lindquist E."/>
            <person name="Lucas S."/>
            <person name="Rokhsar D."/>
            <person name="Grigoriev I.V."/>
        </authorList>
    </citation>
    <scope>NUCLEOTIDE SEQUENCE [LARGE SCALE GENOMIC DNA]</scope>
</reference>
<dbReference type="AlphaFoldDB" id="D8S5K2"/>
<dbReference type="GO" id="GO:0015851">
    <property type="term" value="P:nucleobase transport"/>
    <property type="evidence" value="ECO:0000318"/>
    <property type="project" value="GO_Central"/>
</dbReference>
<dbReference type="PANTHER" id="PTHR30618">
    <property type="entry name" value="NCS1 FAMILY PURINE/PYRIMIDINE TRANSPORTER"/>
    <property type="match status" value="1"/>
</dbReference>
<dbReference type="HOGENOM" id="CLU_021555_0_1_1"/>
<proteinExistence type="inferred from homology"/>
<feature type="transmembrane region" description="Helical" evidence="6">
    <location>
        <begin position="264"/>
        <end position="290"/>
    </location>
</feature>
<keyword evidence="4 6" id="KW-1133">Transmembrane helix</keyword>
<feature type="transmembrane region" description="Helical" evidence="6">
    <location>
        <begin position="302"/>
        <end position="324"/>
    </location>
</feature>
<name>D8S5K2_SELML</name>
<dbReference type="GO" id="GO:0015205">
    <property type="term" value="F:nucleobase transmembrane transporter activity"/>
    <property type="evidence" value="ECO:0000318"/>
    <property type="project" value="GO_Central"/>
</dbReference>
<feature type="non-terminal residue" evidence="7">
    <location>
        <position position="474"/>
    </location>
</feature>
<feature type="transmembrane region" description="Helical" evidence="6">
    <location>
        <begin position="225"/>
        <end position="244"/>
    </location>
</feature>
<evidence type="ECO:0000313" key="8">
    <source>
        <dbReference type="Proteomes" id="UP000001514"/>
    </source>
</evidence>
<evidence type="ECO:0000256" key="2">
    <source>
        <dbReference type="ARBA" id="ARBA00008974"/>
    </source>
</evidence>
<feature type="transmembrane region" description="Helical" evidence="6">
    <location>
        <begin position="179"/>
        <end position="204"/>
    </location>
</feature>
<dbReference type="Gene3D" id="1.10.4160.10">
    <property type="entry name" value="Hydantoin permease"/>
    <property type="match status" value="1"/>
</dbReference>
<dbReference type="GO" id="GO:0005886">
    <property type="term" value="C:plasma membrane"/>
    <property type="evidence" value="ECO:0000318"/>
    <property type="project" value="GO_Central"/>
</dbReference>
<feature type="transmembrane region" description="Helical" evidence="6">
    <location>
        <begin position="26"/>
        <end position="45"/>
    </location>
</feature>
<feature type="transmembrane region" description="Helical" evidence="6">
    <location>
        <begin position="111"/>
        <end position="130"/>
    </location>
</feature>
<feature type="non-terminal residue" evidence="7">
    <location>
        <position position="1"/>
    </location>
</feature>
<dbReference type="Proteomes" id="UP000001514">
    <property type="component" value="Unassembled WGS sequence"/>
</dbReference>
<protein>
    <submittedName>
        <fullName evidence="7">Uncharacterized protein</fullName>
    </submittedName>
</protein>
<feature type="transmembrane region" description="Helical" evidence="6">
    <location>
        <begin position="424"/>
        <end position="447"/>
    </location>
</feature>
<dbReference type="FunCoup" id="D8S5K2">
    <property type="interactions" value="142"/>
</dbReference>
<feature type="transmembrane region" description="Helical" evidence="6">
    <location>
        <begin position="142"/>
        <end position="167"/>
    </location>
</feature>
<comment type="subcellular location">
    <subcellularLocation>
        <location evidence="1">Membrane</location>
        <topology evidence="1">Multi-pass membrane protein</topology>
    </subcellularLocation>
</comment>
<dbReference type="Gramene" id="EFJ20466">
    <property type="protein sequence ID" value="EFJ20466"/>
    <property type="gene ID" value="SELMODRAFT_52432"/>
</dbReference>
<dbReference type="InParanoid" id="D8S5K2"/>
<dbReference type="FunFam" id="1.10.4160.10:FF:000001">
    <property type="entry name" value="Uracil permease, putative"/>
    <property type="match status" value="1"/>
</dbReference>
<organism evidence="8">
    <name type="scientific">Selaginella moellendorffii</name>
    <name type="common">Spikemoss</name>
    <dbReference type="NCBI Taxonomy" id="88036"/>
    <lineage>
        <taxon>Eukaryota</taxon>
        <taxon>Viridiplantae</taxon>
        <taxon>Streptophyta</taxon>
        <taxon>Embryophyta</taxon>
        <taxon>Tracheophyta</taxon>
        <taxon>Lycopodiopsida</taxon>
        <taxon>Selaginellales</taxon>
        <taxon>Selaginellaceae</taxon>
        <taxon>Selaginella</taxon>
    </lineage>
</organism>
<evidence type="ECO:0000313" key="7">
    <source>
        <dbReference type="EMBL" id="EFJ20466.1"/>
    </source>
</evidence>
<feature type="transmembrane region" description="Helical" evidence="6">
    <location>
        <begin position="344"/>
        <end position="364"/>
    </location>
</feature>
<keyword evidence="8" id="KW-1185">Reference proteome</keyword>
<gene>
    <name evidence="7" type="ORF">SELMODRAFT_52432</name>
</gene>
<dbReference type="KEGG" id="smo:SELMODRAFT_52432"/>
<dbReference type="OMA" id="CGTDMSA"/>
<dbReference type="InterPro" id="IPR045225">
    <property type="entry name" value="Uracil/uridine/allantoin_perm"/>
</dbReference>
<evidence type="ECO:0000256" key="4">
    <source>
        <dbReference type="ARBA" id="ARBA00022989"/>
    </source>
</evidence>
<dbReference type="EMBL" id="GL377602">
    <property type="protein sequence ID" value="EFJ20466.1"/>
    <property type="molecule type" value="Genomic_DNA"/>
</dbReference>
<dbReference type="STRING" id="88036.D8S5K2"/>